<dbReference type="InParanoid" id="B9RX67"/>
<dbReference type="InterPro" id="IPR050528">
    <property type="entry name" value="L-type_Lectin-RKs"/>
</dbReference>
<name>B9RX67_RICCO</name>
<dbReference type="InterPro" id="IPR000719">
    <property type="entry name" value="Prot_kinase_dom"/>
</dbReference>
<evidence type="ECO:0000256" key="14">
    <source>
        <dbReference type="ARBA" id="ARBA00022840"/>
    </source>
</evidence>
<dbReference type="OrthoDB" id="842456at2759"/>
<keyword evidence="18" id="KW-0325">Glycoprotein</keyword>
<dbReference type="PROSITE" id="PS00308">
    <property type="entry name" value="LECTIN_LEGUME_ALPHA"/>
    <property type="match status" value="1"/>
</dbReference>
<dbReference type="CDD" id="cd06899">
    <property type="entry name" value="lectin_legume_LecRK_Arcelin_ConA"/>
    <property type="match status" value="1"/>
</dbReference>
<dbReference type="eggNOG" id="ENOG502QTX3">
    <property type="taxonomic scope" value="Eukaryota"/>
</dbReference>
<evidence type="ECO:0000256" key="9">
    <source>
        <dbReference type="ARBA" id="ARBA00022692"/>
    </source>
</evidence>
<evidence type="ECO:0000256" key="18">
    <source>
        <dbReference type="ARBA" id="ARBA00023180"/>
    </source>
</evidence>
<comment type="subcellular location">
    <subcellularLocation>
        <location evidence="1">Cell membrane</location>
        <topology evidence="1">Single-pass type I membrane protein</topology>
    </subcellularLocation>
</comment>
<dbReference type="SUPFAM" id="SSF49899">
    <property type="entry name" value="Concanavalin A-like lectins/glucanases"/>
    <property type="match status" value="1"/>
</dbReference>
<evidence type="ECO:0000313" key="23">
    <source>
        <dbReference type="EMBL" id="EEF44096.1"/>
    </source>
</evidence>
<reference evidence="24" key="1">
    <citation type="journal article" date="2010" name="Nat. Biotechnol.">
        <title>Draft genome sequence of the oilseed species Ricinus communis.</title>
        <authorList>
            <person name="Chan A.P."/>
            <person name="Crabtree J."/>
            <person name="Zhao Q."/>
            <person name="Lorenzi H."/>
            <person name="Orvis J."/>
            <person name="Puiu D."/>
            <person name="Melake-Berhan A."/>
            <person name="Jones K.M."/>
            <person name="Redman J."/>
            <person name="Chen G."/>
            <person name="Cahoon E.B."/>
            <person name="Gedil M."/>
            <person name="Stanke M."/>
            <person name="Haas B.J."/>
            <person name="Wortman J.R."/>
            <person name="Fraser-Liggett C.M."/>
            <person name="Ravel J."/>
            <person name="Rabinowicz P.D."/>
        </authorList>
    </citation>
    <scope>NUCLEOTIDE SEQUENCE [LARGE SCALE GENOMIC DNA]</scope>
    <source>
        <strain evidence="24">cv. Hale</strain>
    </source>
</reference>
<keyword evidence="24" id="KW-1185">Reference proteome</keyword>
<dbReference type="InterPro" id="IPR001220">
    <property type="entry name" value="Legume_lectin_dom"/>
</dbReference>
<comment type="similarity">
    <text evidence="4">In the C-terminal section; belongs to the protein kinase superfamily. Ser/Thr protein kinase family.</text>
</comment>
<evidence type="ECO:0000256" key="16">
    <source>
        <dbReference type="ARBA" id="ARBA00023136"/>
    </source>
</evidence>
<keyword evidence="7" id="KW-0723">Serine/threonine-protein kinase</keyword>
<keyword evidence="11" id="KW-0430">Lectin</keyword>
<feature type="binding site" evidence="19">
    <location>
        <position position="406"/>
    </location>
    <ligand>
        <name>ATP</name>
        <dbReference type="ChEBI" id="CHEBI:30616"/>
    </ligand>
</feature>
<dbReference type="Pfam" id="PF00139">
    <property type="entry name" value="Lectin_legB"/>
    <property type="match status" value="1"/>
</dbReference>
<dbReference type="GO" id="GO:0005886">
    <property type="term" value="C:plasma membrane"/>
    <property type="evidence" value="ECO:0000318"/>
    <property type="project" value="GO_Central"/>
</dbReference>
<keyword evidence="6" id="KW-1003">Cell membrane</keyword>
<keyword evidence="10" id="KW-0732">Signal</keyword>
<dbReference type="PROSITE" id="PS00108">
    <property type="entry name" value="PROTEIN_KINASE_ST"/>
    <property type="match status" value="1"/>
</dbReference>
<evidence type="ECO:0000256" key="3">
    <source>
        <dbReference type="ARBA" id="ARBA00008536"/>
    </source>
</evidence>
<dbReference type="STRING" id="3988.B9RX67"/>
<evidence type="ECO:0000259" key="22">
    <source>
        <dbReference type="PROSITE" id="PS50011"/>
    </source>
</evidence>
<dbReference type="CDD" id="cd14066">
    <property type="entry name" value="STKc_IRAK"/>
    <property type="match status" value="1"/>
</dbReference>
<evidence type="ECO:0000256" key="2">
    <source>
        <dbReference type="ARBA" id="ARBA00007606"/>
    </source>
</evidence>
<feature type="domain" description="Protein kinase" evidence="22">
    <location>
        <begin position="376"/>
        <end position="657"/>
    </location>
</feature>
<dbReference type="SMART" id="SM00220">
    <property type="entry name" value="S_TKc"/>
    <property type="match status" value="1"/>
</dbReference>
<dbReference type="Proteomes" id="UP000008311">
    <property type="component" value="Unassembled WGS sequence"/>
</dbReference>
<dbReference type="Gene3D" id="1.10.510.10">
    <property type="entry name" value="Transferase(Phosphotransferase) domain 1"/>
    <property type="match status" value="1"/>
</dbReference>
<feature type="compositionally biased region" description="Low complexity" evidence="20">
    <location>
        <begin position="674"/>
        <end position="711"/>
    </location>
</feature>
<dbReference type="Gene3D" id="2.60.120.200">
    <property type="match status" value="1"/>
</dbReference>
<dbReference type="Gene3D" id="3.30.200.20">
    <property type="entry name" value="Phosphorylase Kinase, domain 1"/>
    <property type="match status" value="1"/>
</dbReference>
<dbReference type="PANTHER" id="PTHR27007">
    <property type="match status" value="1"/>
</dbReference>
<evidence type="ECO:0000256" key="5">
    <source>
        <dbReference type="ARBA" id="ARBA00012513"/>
    </source>
</evidence>
<protein>
    <recommendedName>
        <fullName evidence="5">non-specific serine/threonine protein kinase</fullName>
        <ecNumber evidence="5">2.7.11.1</ecNumber>
    </recommendedName>
</protein>
<dbReference type="SUPFAM" id="SSF56112">
    <property type="entry name" value="Protein kinase-like (PK-like)"/>
    <property type="match status" value="1"/>
</dbReference>
<dbReference type="FunFam" id="1.10.510.10:FF:000240">
    <property type="entry name" value="Lectin-domain containing receptor kinase A4.3"/>
    <property type="match status" value="1"/>
</dbReference>
<dbReference type="GO" id="GO:0030246">
    <property type="term" value="F:carbohydrate binding"/>
    <property type="evidence" value="ECO:0007669"/>
    <property type="project" value="UniProtKB-KW"/>
</dbReference>
<evidence type="ECO:0000256" key="10">
    <source>
        <dbReference type="ARBA" id="ARBA00022729"/>
    </source>
</evidence>
<comment type="similarity">
    <text evidence="2">Belongs to the leguminous lectin family.</text>
</comment>
<dbReference type="InterPro" id="IPR019825">
    <property type="entry name" value="Lectin_legB_Mn/Ca_BS"/>
</dbReference>
<dbReference type="EMBL" id="EQ973826">
    <property type="protein sequence ID" value="EEF44096.1"/>
    <property type="molecule type" value="Genomic_DNA"/>
</dbReference>
<evidence type="ECO:0000256" key="1">
    <source>
        <dbReference type="ARBA" id="ARBA00004251"/>
    </source>
</evidence>
<proteinExistence type="inferred from homology"/>
<keyword evidence="13 23" id="KW-0418">Kinase</keyword>
<dbReference type="AlphaFoldDB" id="B9RX67"/>
<keyword evidence="17" id="KW-0675">Receptor</keyword>
<evidence type="ECO:0000256" key="12">
    <source>
        <dbReference type="ARBA" id="ARBA00022741"/>
    </source>
</evidence>
<dbReference type="InterPro" id="IPR017441">
    <property type="entry name" value="Protein_kinase_ATP_BS"/>
</dbReference>
<dbReference type="InterPro" id="IPR011009">
    <property type="entry name" value="Kinase-like_dom_sf"/>
</dbReference>
<keyword evidence="8 23" id="KW-0808">Transferase</keyword>
<dbReference type="InterPro" id="IPR008271">
    <property type="entry name" value="Ser/Thr_kinase_AS"/>
</dbReference>
<dbReference type="EC" id="2.7.11.1" evidence="5"/>
<evidence type="ECO:0000256" key="21">
    <source>
        <dbReference type="SAM" id="Phobius"/>
    </source>
</evidence>
<evidence type="ECO:0000256" key="6">
    <source>
        <dbReference type="ARBA" id="ARBA00022475"/>
    </source>
</evidence>
<accession>B9RX67</accession>
<dbReference type="PROSITE" id="PS00307">
    <property type="entry name" value="LECTIN_LEGUME_BETA"/>
    <property type="match status" value="1"/>
</dbReference>
<dbReference type="PROSITE" id="PS50011">
    <property type="entry name" value="PROTEIN_KINASE_DOM"/>
    <property type="match status" value="1"/>
</dbReference>
<dbReference type="InterPro" id="IPR000985">
    <property type="entry name" value="Lectin_LegA_CS"/>
</dbReference>
<evidence type="ECO:0000256" key="15">
    <source>
        <dbReference type="ARBA" id="ARBA00022989"/>
    </source>
</evidence>
<keyword evidence="14 19" id="KW-0067">ATP-binding</keyword>
<sequence>MAFSKFNKTRSHSPVQLPLLMVAVVILFICFKVPSVTSLSFDFPSFNQNDRNIRYAGNASVTSQEISLTTNQREKDMSASMGRIIYASPLYLWDKESKNLTNFFTNFSFTIDSLNSTNYGDGMAFFLAPTDFPFPDMAGGGFGLSKDNETSAYPFVAVEFDTYGNKGWDPPFDSGNGEHVGIDINLTVSKNHTKWYTDIEDGRRNDASISYDSSSKVLSVTFTSFNSSSNEMFEQNLSYQVDLRDCLPEWVAIGFSATTVASFEMHTLHSRYFTSDLQFIDKPIPPTVSAPMIEEVPPTKRSKKEVGLVVGLSVSGFVIFISLICLFMWKRSRGETNVDDEEVVDHFDMSMDEDFEKGTGPRKFSYNDLVRATNNFSEQEKLGEGGFGAVYKGFLREFMNSYVAVKRISKGSKQGMKEYASEVKIISRLRHRNLVQLIGWCHEEKKLLLVYEFMPNGSLDSHLFKQDSLLTWDIRYKIAQGLASGLLYLQEEWEQCVLHRDIKSSNIMLDSNFNAKLGDFGLARLVDHGKGPETTILAGTMGYMAPECAITGKASRESDVYSFGVVALEIACGRKPINYKAGEDQVYLIQWVWNLYGGGPSKLLEAADPRLNGDFDEQQMKCLIIVGLWCVHPDEKCRASIRQAIQVLKFEAPLPILPAKMPVPTYSPPPQPPSSVSLSWEATGSQNQSSSCSYTTNSSISTVSSSGSSTSALLMHTR</sequence>
<evidence type="ECO:0000256" key="7">
    <source>
        <dbReference type="ARBA" id="ARBA00022527"/>
    </source>
</evidence>
<evidence type="ECO:0000256" key="19">
    <source>
        <dbReference type="PROSITE-ProRule" id="PRU10141"/>
    </source>
</evidence>
<feature type="transmembrane region" description="Helical" evidence="21">
    <location>
        <begin position="306"/>
        <end position="329"/>
    </location>
</feature>
<dbReference type="KEGG" id="rcu:8279205"/>
<dbReference type="GO" id="GO:0005524">
    <property type="term" value="F:ATP binding"/>
    <property type="evidence" value="ECO:0007669"/>
    <property type="project" value="UniProtKB-UniRule"/>
</dbReference>
<comment type="similarity">
    <text evidence="3">In the N-terminal section; belongs to the leguminous lectin family.</text>
</comment>
<feature type="region of interest" description="Disordered" evidence="20">
    <location>
        <begin position="663"/>
        <end position="718"/>
    </location>
</feature>
<keyword evidence="15 21" id="KW-1133">Transmembrane helix</keyword>
<evidence type="ECO:0000256" key="20">
    <source>
        <dbReference type="SAM" id="MobiDB-lite"/>
    </source>
</evidence>
<dbReference type="Pfam" id="PF00069">
    <property type="entry name" value="Pkinase"/>
    <property type="match status" value="1"/>
</dbReference>
<dbReference type="GO" id="GO:0002229">
    <property type="term" value="P:defense response to oomycetes"/>
    <property type="evidence" value="ECO:0007669"/>
    <property type="project" value="UniProtKB-ARBA"/>
</dbReference>
<keyword evidence="12 19" id="KW-0547">Nucleotide-binding</keyword>
<organism evidence="23 24">
    <name type="scientific">Ricinus communis</name>
    <name type="common">Castor bean</name>
    <dbReference type="NCBI Taxonomy" id="3988"/>
    <lineage>
        <taxon>Eukaryota</taxon>
        <taxon>Viridiplantae</taxon>
        <taxon>Streptophyta</taxon>
        <taxon>Embryophyta</taxon>
        <taxon>Tracheophyta</taxon>
        <taxon>Spermatophyta</taxon>
        <taxon>Magnoliopsida</taxon>
        <taxon>eudicotyledons</taxon>
        <taxon>Gunneridae</taxon>
        <taxon>Pentapetalae</taxon>
        <taxon>rosids</taxon>
        <taxon>fabids</taxon>
        <taxon>Malpighiales</taxon>
        <taxon>Euphorbiaceae</taxon>
        <taxon>Acalyphoideae</taxon>
        <taxon>Acalypheae</taxon>
        <taxon>Ricinus</taxon>
    </lineage>
</organism>
<keyword evidence="16 21" id="KW-0472">Membrane</keyword>
<dbReference type="GO" id="GO:0004674">
    <property type="term" value="F:protein serine/threonine kinase activity"/>
    <property type="evidence" value="ECO:0007669"/>
    <property type="project" value="UniProtKB-KW"/>
</dbReference>
<dbReference type="InterPro" id="IPR013320">
    <property type="entry name" value="ConA-like_dom_sf"/>
</dbReference>
<dbReference type="PROSITE" id="PS00107">
    <property type="entry name" value="PROTEIN_KINASE_ATP"/>
    <property type="match status" value="1"/>
</dbReference>
<gene>
    <name evidence="23" type="ORF">RCOM_0818480</name>
</gene>
<evidence type="ECO:0000256" key="11">
    <source>
        <dbReference type="ARBA" id="ARBA00022734"/>
    </source>
</evidence>
<evidence type="ECO:0000256" key="8">
    <source>
        <dbReference type="ARBA" id="ARBA00022679"/>
    </source>
</evidence>
<keyword evidence="9 21" id="KW-0812">Transmembrane</keyword>
<evidence type="ECO:0000256" key="4">
    <source>
        <dbReference type="ARBA" id="ARBA00010217"/>
    </source>
</evidence>
<dbReference type="FunFam" id="3.30.200.20:FF:000168">
    <property type="entry name" value="L-type lectin-domain containing receptor kinase IX.1"/>
    <property type="match status" value="1"/>
</dbReference>
<evidence type="ECO:0000256" key="13">
    <source>
        <dbReference type="ARBA" id="ARBA00022777"/>
    </source>
</evidence>
<evidence type="ECO:0000256" key="17">
    <source>
        <dbReference type="ARBA" id="ARBA00023170"/>
    </source>
</evidence>
<evidence type="ECO:0000313" key="24">
    <source>
        <dbReference type="Proteomes" id="UP000008311"/>
    </source>
</evidence>